<feature type="domain" description="TLDc" evidence="6">
    <location>
        <begin position="1"/>
        <end position="152"/>
    </location>
</feature>
<accession>A0A2K6JPR8</accession>
<evidence type="ECO:0000256" key="3">
    <source>
        <dbReference type="ARBA" id="ARBA00022490"/>
    </source>
</evidence>
<dbReference type="STRING" id="61621.ENSRBIP00000001031"/>
<dbReference type="GeneID" id="108534635"/>
<protein>
    <recommendedName>
        <fullName evidence="5">Interferon-induced protein 44</fullName>
    </recommendedName>
</protein>
<dbReference type="PANTHER" id="PTHR14241:SF3">
    <property type="entry name" value="INTERFERON-INDUCED PROTEIN 44"/>
    <property type="match status" value="1"/>
</dbReference>
<accession>A0AAJ7HV56</accession>
<dbReference type="OMA" id="NSMKPIT"/>
<organism evidence="7 8">
    <name type="scientific">Rhinopithecus bieti</name>
    <name type="common">Black snub-nosed monkey</name>
    <name type="synonym">Pygathrix bieti</name>
    <dbReference type="NCBI Taxonomy" id="61621"/>
    <lineage>
        <taxon>Eukaryota</taxon>
        <taxon>Metazoa</taxon>
        <taxon>Chordata</taxon>
        <taxon>Craniata</taxon>
        <taxon>Vertebrata</taxon>
        <taxon>Euteleostomi</taxon>
        <taxon>Mammalia</taxon>
        <taxon>Eutheria</taxon>
        <taxon>Euarchontoglires</taxon>
        <taxon>Primates</taxon>
        <taxon>Haplorrhini</taxon>
        <taxon>Catarrhini</taxon>
        <taxon>Cercopithecidae</taxon>
        <taxon>Colobinae</taxon>
        <taxon>Rhinopithecus</taxon>
    </lineage>
</organism>
<evidence type="ECO:0000256" key="1">
    <source>
        <dbReference type="ARBA" id="ARBA00004496"/>
    </source>
</evidence>
<dbReference type="InterPro" id="IPR027417">
    <property type="entry name" value="P-loop_NTPase"/>
</dbReference>
<dbReference type="FunFam" id="3.40.50.300:FF:001535">
    <property type="entry name" value="Interferon induced protein 44"/>
    <property type="match status" value="1"/>
</dbReference>
<name>A0A2K6JPR8_RHIBE</name>
<evidence type="ECO:0000313" key="8">
    <source>
        <dbReference type="Proteomes" id="UP000233180"/>
    </source>
</evidence>
<dbReference type="GO" id="GO:0009615">
    <property type="term" value="P:response to virus"/>
    <property type="evidence" value="ECO:0007669"/>
    <property type="project" value="UniProtKB-ARBA"/>
</dbReference>
<evidence type="ECO:0000259" key="6">
    <source>
        <dbReference type="PROSITE" id="PS51886"/>
    </source>
</evidence>
<sequence length="444" mass="50484">MAVTTRLTWLHEKIVQNHFGGKRLSLLYKSSVHGFYSGDLLDRCCNQGPTLTVIYGEHHIIGAYAEESYQERKSASIILFALQETKISEWKLGLCTPERLFCYDNIQYNSTTNFQIELGNRKVIMGSKTTEDLGLVQNCTISIQDCEVFRCEDLLDERKIKGATELRKSLLSALRTYEPYGSLVPQIRILLLGPVGAGKSSFFNSVRSVFQGHVTHQALVGTNRTGISEKYRTYSIRDGKDGKYLPFILCDSLGLGEKEGGLCRDDIFYILNGNIRDRYQFNPMESIKLGHRDYIDSPSLKDRIHCVAFVFDTNSVEHFSSQMIVKIKRLRRELINAGVVHVALLTHVDSMDLITKGDLIEIDRCVPLRSKLEEVQRKLGFALSDVSVVSNYSSEWELDPVKDVLILSALRRMLWAADDFLEDLPLEEEGIKERKLSSVHKEEN</sequence>
<dbReference type="GO" id="GO:0006955">
    <property type="term" value="P:immune response"/>
    <property type="evidence" value="ECO:0007669"/>
    <property type="project" value="TreeGrafter"/>
</dbReference>
<dbReference type="CTD" id="10561"/>
<dbReference type="AlphaFoldDB" id="A0A2K6JPR8"/>
<keyword evidence="8" id="KW-1185">Reference proteome</keyword>
<reference evidence="7" key="2">
    <citation type="submission" date="2025-08" db="UniProtKB">
        <authorList>
            <consortium name="Ensembl"/>
        </authorList>
    </citation>
    <scope>IDENTIFICATION</scope>
</reference>
<dbReference type="InterPro" id="IPR006571">
    <property type="entry name" value="TLDc_dom"/>
</dbReference>
<dbReference type="KEGG" id="rbb:108534635"/>
<dbReference type="Ensembl" id="ENSRBIT00000005956.1">
    <property type="protein sequence ID" value="ENSRBIP00000001031.1"/>
    <property type="gene ID" value="ENSRBIG00000005429.1"/>
</dbReference>
<dbReference type="Gene3D" id="3.40.50.300">
    <property type="entry name" value="P-loop containing nucleotide triphosphate hydrolases"/>
    <property type="match status" value="1"/>
</dbReference>
<comment type="similarity">
    <text evidence="2">Belongs to the IFI44 family.</text>
</comment>
<comment type="function">
    <text evidence="4">This protein aggregates to form microtubular structures.</text>
</comment>
<proteinExistence type="inferred from homology"/>
<dbReference type="GO" id="GO:0005737">
    <property type="term" value="C:cytoplasm"/>
    <property type="evidence" value="ECO:0007669"/>
    <property type="project" value="UniProtKB-SubCell"/>
</dbReference>
<dbReference type="SUPFAM" id="SSF52540">
    <property type="entry name" value="P-loop containing nucleoside triphosphate hydrolases"/>
    <property type="match status" value="1"/>
</dbReference>
<evidence type="ECO:0000313" key="7">
    <source>
        <dbReference type="Ensembl" id="ENSRBIP00000001031.1"/>
    </source>
</evidence>
<evidence type="ECO:0000256" key="5">
    <source>
        <dbReference type="ARBA" id="ARBA00073671"/>
    </source>
</evidence>
<keyword evidence="3" id="KW-0963">Cytoplasm</keyword>
<dbReference type="SMART" id="SM00584">
    <property type="entry name" value="TLDc"/>
    <property type="match status" value="1"/>
</dbReference>
<dbReference type="PANTHER" id="PTHR14241">
    <property type="entry name" value="INTERFERON-INDUCED PROTEIN 44"/>
    <property type="match status" value="1"/>
</dbReference>
<reference evidence="7 8" key="1">
    <citation type="submission" date="2016-06" db="EMBL/GenBank/DDBJ databases">
        <title>Genome of Rhinopithecus bieti.</title>
        <authorList>
            <person name="Wu"/>
            <person name="C.-I. and Zhang"/>
            <person name="Y."/>
        </authorList>
    </citation>
    <scope>NUCLEOTIDE SEQUENCE</scope>
</reference>
<evidence type="ECO:0000256" key="2">
    <source>
        <dbReference type="ARBA" id="ARBA00009243"/>
    </source>
</evidence>
<dbReference type="Pfam" id="PF07534">
    <property type="entry name" value="TLD"/>
    <property type="match status" value="1"/>
</dbReference>
<dbReference type="CDD" id="cd00882">
    <property type="entry name" value="Ras_like_GTPase"/>
    <property type="match status" value="1"/>
</dbReference>
<gene>
    <name evidence="7" type="primary">IFI44</name>
</gene>
<reference evidence="7" key="3">
    <citation type="submission" date="2025-09" db="UniProtKB">
        <authorList>
            <consortium name="Ensembl"/>
        </authorList>
    </citation>
    <scope>IDENTIFICATION</scope>
</reference>
<dbReference type="RefSeq" id="XP_017735592.1">
    <property type="nucleotide sequence ID" value="XM_017880103.1"/>
</dbReference>
<dbReference type="PROSITE" id="PS51886">
    <property type="entry name" value="TLDC"/>
    <property type="match status" value="1"/>
</dbReference>
<evidence type="ECO:0000256" key="4">
    <source>
        <dbReference type="ARBA" id="ARBA00055327"/>
    </source>
</evidence>
<comment type="subcellular location">
    <subcellularLocation>
        <location evidence="1">Cytoplasm</location>
    </subcellularLocation>
</comment>
<dbReference type="OrthoDB" id="25620at2759"/>
<dbReference type="Proteomes" id="UP000233180">
    <property type="component" value="Unassembled WGS sequence"/>
</dbReference>
<dbReference type="GeneTree" id="ENSGT00940000162964"/>